<evidence type="ECO:0000256" key="1">
    <source>
        <dbReference type="SAM" id="MobiDB-lite"/>
    </source>
</evidence>
<gene>
    <name evidence="2" type="ORF">DSTB1V02_LOCUS13471</name>
</gene>
<evidence type="ECO:0000313" key="3">
    <source>
        <dbReference type="Proteomes" id="UP000677054"/>
    </source>
</evidence>
<dbReference type="EMBL" id="LR906002">
    <property type="protein sequence ID" value="CAD7253724.1"/>
    <property type="molecule type" value="Genomic_DNA"/>
</dbReference>
<dbReference type="AlphaFoldDB" id="A0A7R9AGB6"/>
<evidence type="ECO:0000313" key="2">
    <source>
        <dbReference type="EMBL" id="CAD7253724.1"/>
    </source>
</evidence>
<organism evidence="2">
    <name type="scientific">Darwinula stevensoni</name>
    <dbReference type="NCBI Taxonomy" id="69355"/>
    <lineage>
        <taxon>Eukaryota</taxon>
        <taxon>Metazoa</taxon>
        <taxon>Ecdysozoa</taxon>
        <taxon>Arthropoda</taxon>
        <taxon>Crustacea</taxon>
        <taxon>Oligostraca</taxon>
        <taxon>Ostracoda</taxon>
        <taxon>Podocopa</taxon>
        <taxon>Podocopida</taxon>
        <taxon>Darwinulocopina</taxon>
        <taxon>Darwinuloidea</taxon>
        <taxon>Darwinulidae</taxon>
        <taxon>Darwinula</taxon>
    </lineage>
</organism>
<name>A0A7R9AGB6_9CRUS</name>
<keyword evidence="3" id="KW-1185">Reference proteome</keyword>
<reference evidence="2" key="1">
    <citation type="submission" date="2020-11" db="EMBL/GenBank/DDBJ databases">
        <authorList>
            <person name="Tran Van P."/>
        </authorList>
    </citation>
    <scope>NUCLEOTIDE SEQUENCE</scope>
</reference>
<feature type="region of interest" description="Disordered" evidence="1">
    <location>
        <begin position="87"/>
        <end position="149"/>
    </location>
</feature>
<proteinExistence type="predicted"/>
<feature type="non-terminal residue" evidence="2">
    <location>
        <position position="1"/>
    </location>
</feature>
<dbReference type="Proteomes" id="UP000677054">
    <property type="component" value="Unassembled WGS sequence"/>
</dbReference>
<sequence length="149" mass="16735">MLSDRDPPVAIVQDSAGIRRVVSLAELLQYVNASNSTVPDRSQALLPFTQQAMPMEHCEALLKKVEVKLQQAPRDLKMLLRRKCSNLSSVVNRKKEEEMETPPQNGCDKDSTSKEPLPSWEKPPEASRPKPTPRRIGMNHGIPNRQTAQ</sequence>
<dbReference type="EMBL" id="CAJPEV010006485">
    <property type="protein sequence ID" value="CAG0904160.1"/>
    <property type="molecule type" value="Genomic_DNA"/>
</dbReference>
<accession>A0A7R9AGB6</accession>
<protein>
    <submittedName>
        <fullName evidence="2">Uncharacterized protein</fullName>
    </submittedName>
</protein>